<reference evidence="2" key="1">
    <citation type="submission" date="2014-09" db="EMBL/GenBank/DDBJ databases">
        <title>Draft genome sequence of an oleaginous Mucoromycotina fungus Mucor ambiguus NBRC6742.</title>
        <authorList>
            <person name="Takeda I."/>
            <person name="Yamane N."/>
            <person name="Morita T."/>
            <person name="Tamano K."/>
            <person name="Machida M."/>
            <person name="Baker S."/>
            <person name="Koike H."/>
        </authorList>
    </citation>
    <scope>NUCLEOTIDE SEQUENCE</scope>
    <source>
        <strain evidence="2">NBRC 6742</strain>
    </source>
</reference>
<dbReference type="InterPro" id="IPR001810">
    <property type="entry name" value="F-box_dom"/>
</dbReference>
<dbReference type="OrthoDB" id="2282896at2759"/>
<gene>
    <name evidence="2" type="ORF">MAM1_0256d08807</name>
</gene>
<organism evidence="2">
    <name type="scientific">Mucor ambiguus</name>
    <dbReference type="NCBI Taxonomy" id="91626"/>
    <lineage>
        <taxon>Eukaryota</taxon>
        <taxon>Fungi</taxon>
        <taxon>Fungi incertae sedis</taxon>
        <taxon>Mucoromycota</taxon>
        <taxon>Mucoromycotina</taxon>
        <taxon>Mucoromycetes</taxon>
        <taxon>Mucorales</taxon>
        <taxon>Mucorineae</taxon>
        <taxon>Mucoraceae</taxon>
        <taxon>Mucor</taxon>
    </lineage>
</organism>
<protein>
    <recommendedName>
        <fullName evidence="1">F-box domain-containing protein</fullName>
    </recommendedName>
</protein>
<evidence type="ECO:0000313" key="3">
    <source>
        <dbReference type="Proteomes" id="UP000053815"/>
    </source>
</evidence>
<evidence type="ECO:0000259" key="1">
    <source>
        <dbReference type="Pfam" id="PF12937"/>
    </source>
</evidence>
<dbReference type="PANTHER" id="PTHR38926">
    <property type="entry name" value="F-BOX DOMAIN CONTAINING PROTEIN, EXPRESSED"/>
    <property type="match status" value="1"/>
</dbReference>
<sequence length="654" mass="75482">MTTYKSLPPEILAIIFQHLRSVLEIAECRLVCKAWNDPAETAMFSKSLIVYHEAKAEKVIRHLERNPARGRCITSLAVTDYEDQRVMKKLLQLAFTPSIERLTGKVLDIFSSAIRLSAIYTTIIEIAENSPIKFDRLKVIPDTFVLNDLYGKALLAFKETLETVQLRLFNHDDTQDVLHRFDEFKRLKELRLEEGEFNNIKELDAVLEGCHHLKELYLNVEILDQMETPNHHQDSAVLWQRMQVGKVPSLERLSFASPGYPLVIEYLLYKYPNILDFNLDPMAMVEPSLDNNLTSLNFERILHSLKNLTKYSLHFTVPPGDNLGRKCTAAKGDINNLTIQYPTQFIQDNEMNLHLDVIALENKTRKAHFILEIPKIAASFNPTNLVREVGITLERLELDFVNCAAVDGDRLLSQQIYKSKEAAVFFNLLYEFPLIKEMKLTTHYLNEAGSMLSAHDTIELRSLEICGARVTQNALQCVSYKCPQLKELKLINCCLAPNDHQNAFHVQMDRTSFDHFIYASEPVLQVVRDKEDQYVIDYFYLIEREMQASWIQPDVYLWLDIKEIGKKIYFLIRAHSDEAPFAVCQEIFDLRPVKKAPLIHFACYSIKSLTIQLGPVSFFLNEEVIRECVESSDMSYSLEKNDINPGEEDEEEKE</sequence>
<dbReference type="Pfam" id="PF12937">
    <property type="entry name" value="F-box-like"/>
    <property type="match status" value="1"/>
</dbReference>
<dbReference type="AlphaFoldDB" id="A0A0C9N067"/>
<accession>A0A0C9N067</accession>
<keyword evidence="3" id="KW-1185">Reference proteome</keyword>
<dbReference type="Gene3D" id="3.80.10.10">
    <property type="entry name" value="Ribonuclease Inhibitor"/>
    <property type="match status" value="1"/>
</dbReference>
<dbReference type="InterPro" id="IPR032675">
    <property type="entry name" value="LRR_dom_sf"/>
</dbReference>
<dbReference type="SUPFAM" id="SSF52047">
    <property type="entry name" value="RNI-like"/>
    <property type="match status" value="1"/>
</dbReference>
<dbReference type="PANTHER" id="PTHR38926:SF5">
    <property type="entry name" value="F-BOX AND LEUCINE-RICH REPEAT PROTEIN 6"/>
    <property type="match status" value="1"/>
</dbReference>
<dbReference type="SUPFAM" id="SSF81383">
    <property type="entry name" value="F-box domain"/>
    <property type="match status" value="1"/>
</dbReference>
<name>A0A0C9N067_9FUNG</name>
<dbReference type="Gene3D" id="1.20.1280.50">
    <property type="match status" value="1"/>
</dbReference>
<dbReference type="InterPro" id="IPR036047">
    <property type="entry name" value="F-box-like_dom_sf"/>
</dbReference>
<evidence type="ECO:0000313" key="2">
    <source>
        <dbReference type="EMBL" id="GAN09282.1"/>
    </source>
</evidence>
<proteinExistence type="predicted"/>
<feature type="domain" description="F-box" evidence="1">
    <location>
        <begin position="6"/>
        <end position="39"/>
    </location>
</feature>
<dbReference type="Proteomes" id="UP000053815">
    <property type="component" value="Unassembled WGS sequence"/>
</dbReference>
<dbReference type="EMBL" id="DF836545">
    <property type="protein sequence ID" value="GAN09282.1"/>
    <property type="molecule type" value="Genomic_DNA"/>
</dbReference>